<dbReference type="Gramene" id="AET7Gv21062900.2">
    <property type="protein sequence ID" value="AET7Gv21062900.2"/>
    <property type="gene ID" value="AET7Gv21062900"/>
</dbReference>
<dbReference type="AlphaFoldDB" id="A0A453STA7"/>
<evidence type="ECO:0000313" key="3">
    <source>
        <dbReference type="Proteomes" id="UP000015105"/>
    </source>
</evidence>
<organism evidence="2 3">
    <name type="scientific">Aegilops tauschii subsp. strangulata</name>
    <name type="common">Goatgrass</name>
    <dbReference type="NCBI Taxonomy" id="200361"/>
    <lineage>
        <taxon>Eukaryota</taxon>
        <taxon>Viridiplantae</taxon>
        <taxon>Streptophyta</taxon>
        <taxon>Embryophyta</taxon>
        <taxon>Tracheophyta</taxon>
        <taxon>Spermatophyta</taxon>
        <taxon>Magnoliopsida</taxon>
        <taxon>Liliopsida</taxon>
        <taxon>Poales</taxon>
        <taxon>Poaceae</taxon>
        <taxon>BOP clade</taxon>
        <taxon>Pooideae</taxon>
        <taxon>Triticodae</taxon>
        <taxon>Triticeae</taxon>
        <taxon>Triticinae</taxon>
        <taxon>Aegilops</taxon>
    </lineage>
</organism>
<keyword evidence="3" id="KW-1185">Reference proteome</keyword>
<reference evidence="2" key="5">
    <citation type="journal article" date="2021" name="G3 (Bethesda)">
        <title>Aegilops tauschii genome assembly Aet v5.0 features greater sequence contiguity and improved annotation.</title>
        <authorList>
            <person name="Wang L."/>
            <person name="Zhu T."/>
            <person name="Rodriguez J.C."/>
            <person name="Deal K.R."/>
            <person name="Dubcovsky J."/>
            <person name="McGuire P.E."/>
            <person name="Lux T."/>
            <person name="Spannagl M."/>
            <person name="Mayer K.F.X."/>
            <person name="Baldrich P."/>
            <person name="Meyers B.C."/>
            <person name="Huo N."/>
            <person name="Gu Y.Q."/>
            <person name="Zhou H."/>
            <person name="Devos K.M."/>
            <person name="Bennetzen J.L."/>
            <person name="Unver T."/>
            <person name="Budak H."/>
            <person name="Gulick P.J."/>
            <person name="Galiba G."/>
            <person name="Kalapos B."/>
            <person name="Nelson D.R."/>
            <person name="Li P."/>
            <person name="You F.M."/>
            <person name="Luo M.C."/>
            <person name="Dvorak J."/>
        </authorList>
    </citation>
    <scope>NUCLEOTIDE SEQUENCE [LARGE SCALE GENOMIC DNA]</scope>
    <source>
        <strain evidence="2">cv. AL8/78</strain>
    </source>
</reference>
<dbReference type="Proteomes" id="UP000015105">
    <property type="component" value="Chromosome 7D"/>
</dbReference>
<reference evidence="3" key="1">
    <citation type="journal article" date="2014" name="Science">
        <title>Ancient hybridizations among the ancestral genomes of bread wheat.</title>
        <authorList>
            <consortium name="International Wheat Genome Sequencing Consortium,"/>
            <person name="Marcussen T."/>
            <person name="Sandve S.R."/>
            <person name="Heier L."/>
            <person name="Spannagl M."/>
            <person name="Pfeifer M."/>
            <person name="Jakobsen K.S."/>
            <person name="Wulff B.B."/>
            <person name="Steuernagel B."/>
            <person name="Mayer K.F."/>
            <person name="Olsen O.A."/>
        </authorList>
    </citation>
    <scope>NUCLEOTIDE SEQUENCE [LARGE SCALE GENOMIC DNA]</scope>
    <source>
        <strain evidence="3">cv. AL8/78</strain>
    </source>
</reference>
<sequence length="124" mass="13143">MASVDLQRLRHMLLTTGAGGGHHQLASAAAMPESGPCYGAAVPSQRQHQPYADHFTLPPPPTTSPAAEQYLEFLPMASADLAKKGGSPDGAQEMITKKRRRDEQSSVLGAADVLATHAQQQTIN</sequence>
<reference evidence="3" key="2">
    <citation type="journal article" date="2017" name="Nat. Plants">
        <title>The Aegilops tauschii genome reveals multiple impacts of transposons.</title>
        <authorList>
            <person name="Zhao G."/>
            <person name="Zou C."/>
            <person name="Li K."/>
            <person name="Wang K."/>
            <person name="Li T."/>
            <person name="Gao L."/>
            <person name="Zhang X."/>
            <person name="Wang H."/>
            <person name="Yang Z."/>
            <person name="Liu X."/>
            <person name="Jiang W."/>
            <person name="Mao L."/>
            <person name="Kong X."/>
            <person name="Jiao Y."/>
            <person name="Jia J."/>
        </authorList>
    </citation>
    <scope>NUCLEOTIDE SEQUENCE [LARGE SCALE GENOMIC DNA]</scope>
    <source>
        <strain evidence="3">cv. AL8/78</strain>
    </source>
</reference>
<reference evidence="2" key="4">
    <citation type="submission" date="2019-03" db="UniProtKB">
        <authorList>
            <consortium name="EnsemblPlants"/>
        </authorList>
    </citation>
    <scope>IDENTIFICATION</scope>
</reference>
<reference evidence="2" key="3">
    <citation type="journal article" date="2017" name="Nature">
        <title>Genome sequence of the progenitor of the wheat D genome Aegilops tauschii.</title>
        <authorList>
            <person name="Luo M.C."/>
            <person name="Gu Y.Q."/>
            <person name="Puiu D."/>
            <person name="Wang H."/>
            <person name="Twardziok S.O."/>
            <person name="Deal K.R."/>
            <person name="Huo N."/>
            <person name="Zhu T."/>
            <person name="Wang L."/>
            <person name="Wang Y."/>
            <person name="McGuire P.E."/>
            <person name="Liu S."/>
            <person name="Long H."/>
            <person name="Ramasamy R.K."/>
            <person name="Rodriguez J.C."/>
            <person name="Van S.L."/>
            <person name="Yuan L."/>
            <person name="Wang Z."/>
            <person name="Xia Z."/>
            <person name="Xiao L."/>
            <person name="Anderson O.D."/>
            <person name="Ouyang S."/>
            <person name="Liang Y."/>
            <person name="Zimin A.V."/>
            <person name="Pertea G."/>
            <person name="Qi P."/>
            <person name="Bennetzen J.L."/>
            <person name="Dai X."/>
            <person name="Dawson M.W."/>
            <person name="Muller H.G."/>
            <person name="Kugler K."/>
            <person name="Rivarola-Duarte L."/>
            <person name="Spannagl M."/>
            <person name="Mayer K.F.X."/>
            <person name="Lu F.H."/>
            <person name="Bevan M.W."/>
            <person name="Leroy P."/>
            <person name="Li P."/>
            <person name="You F.M."/>
            <person name="Sun Q."/>
            <person name="Liu Z."/>
            <person name="Lyons E."/>
            <person name="Wicker T."/>
            <person name="Salzberg S.L."/>
            <person name="Devos K.M."/>
            <person name="Dvorak J."/>
        </authorList>
    </citation>
    <scope>NUCLEOTIDE SEQUENCE [LARGE SCALE GENOMIC DNA]</scope>
    <source>
        <strain evidence="2">cv. AL8/78</strain>
    </source>
</reference>
<evidence type="ECO:0000313" key="2">
    <source>
        <dbReference type="EnsemblPlants" id="AET7Gv21062900.2"/>
    </source>
</evidence>
<protein>
    <submittedName>
        <fullName evidence="2">Uncharacterized protein</fullName>
    </submittedName>
</protein>
<proteinExistence type="predicted"/>
<dbReference type="EnsemblPlants" id="AET7Gv21062900.2">
    <property type="protein sequence ID" value="AET7Gv21062900.2"/>
    <property type="gene ID" value="AET7Gv21062900"/>
</dbReference>
<accession>A0A453STA7</accession>
<evidence type="ECO:0000256" key="1">
    <source>
        <dbReference type="SAM" id="MobiDB-lite"/>
    </source>
</evidence>
<name>A0A453STA7_AEGTS</name>
<feature type="region of interest" description="Disordered" evidence="1">
    <location>
        <begin position="81"/>
        <end position="124"/>
    </location>
</feature>